<keyword evidence="2" id="KW-1185">Reference proteome</keyword>
<dbReference type="AlphaFoldDB" id="A0A4U8UPS4"/>
<name>A0A4U8UPS4_STECR</name>
<evidence type="ECO:0008006" key="3">
    <source>
        <dbReference type="Google" id="ProtNLM"/>
    </source>
</evidence>
<reference evidence="1 2" key="1">
    <citation type="journal article" date="2015" name="Genome Biol.">
        <title>Comparative genomics of Steinernema reveals deeply conserved gene regulatory networks.</title>
        <authorList>
            <person name="Dillman A.R."/>
            <person name="Macchietto M."/>
            <person name="Porter C.F."/>
            <person name="Rogers A."/>
            <person name="Williams B."/>
            <person name="Antoshechkin I."/>
            <person name="Lee M.M."/>
            <person name="Goodwin Z."/>
            <person name="Lu X."/>
            <person name="Lewis E.E."/>
            <person name="Goodrich-Blair H."/>
            <person name="Stock S.P."/>
            <person name="Adams B.J."/>
            <person name="Sternberg P.W."/>
            <person name="Mortazavi A."/>
        </authorList>
    </citation>
    <scope>NUCLEOTIDE SEQUENCE [LARGE SCALE GENOMIC DNA]</scope>
    <source>
        <strain evidence="1 2">ALL</strain>
    </source>
</reference>
<evidence type="ECO:0000313" key="1">
    <source>
        <dbReference type="EMBL" id="TMS34325.1"/>
    </source>
</evidence>
<dbReference type="EMBL" id="AZBU02000001">
    <property type="protein sequence ID" value="TMS34325.1"/>
    <property type="molecule type" value="Genomic_DNA"/>
</dbReference>
<reference evidence="1 2" key="2">
    <citation type="journal article" date="2019" name="G3 (Bethesda)">
        <title>Hybrid Assembly of the Genome of the Entomopathogenic Nematode Steinernema carpocapsae Identifies the X-Chromosome.</title>
        <authorList>
            <person name="Serra L."/>
            <person name="Macchietto M."/>
            <person name="Macias-Munoz A."/>
            <person name="McGill C.J."/>
            <person name="Rodriguez I.M."/>
            <person name="Rodriguez B."/>
            <person name="Murad R."/>
            <person name="Mortazavi A."/>
        </authorList>
    </citation>
    <scope>NUCLEOTIDE SEQUENCE [LARGE SCALE GENOMIC DNA]</scope>
    <source>
        <strain evidence="1 2">ALL</strain>
    </source>
</reference>
<comment type="caution">
    <text evidence="1">The sequence shown here is derived from an EMBL/GenBank/DDBJ whole genome shotgun (WGS) entry which is preliminary data.</text>
</comment>
<dbReference type="EMBL" id="CM016762">
    <property type="protein sequence ID" value="TMS34325.1"/>
    <property type="molecule type" value="Genomic_DNA"/>
</dbReference>
<organism evidence="1 2">
    <name type="scientific">Steinernema carpocapsae</name>
    <name type="common">Entomopathogenic nematode</name>
    <dbReference type="NCBI Taxonomy" id="34508"/>
    <lineage>
        <taxon>Eukaryota</taxon>
        <taxon>Metazoa</taxon>
        <taxon>Ecdysozoa</taxon>
        <taxon>Nematoda</taxon>
        <taxon>Chromadorea</taxon>
        <taxon>Rhabditida</taxon>
        <taxon>Tylenchina</taxon>
        <taxon>Panagrolaimomorpha</taxon>
        <taxon>Strongyloidoidea</taxon>
        <taxon>Steinernematidae</taxon>
        <taxon>Steinernema</taxon>
    </lineage>
</organism>
<dbReference type="Proteomes" id="UP000298663">
    <property type="component" value="Chromosome X"/>
</dbReference>
<sequence>MHVGSSNCSRQIDGSSCGIHVVAHASELLRKLPLTSMLPDLRFPNESQEIAALRAEYSGELQAVYNDQVAADERQQHTSQVQAIQVPFSLSFRFKL</sequence>
<evidence type="ECO:0000313" key="2">
    <source>
        <dbReference type="Proteomes" id="UP000298663"/>
    </source>
</evidence>
<gene>
    <name evidence="1" type="ORF">L596_001949</name>
</gene>
<proteinExistence type="predicted"/>
<accession>A0A4U8UPS4</accession>
<protein>
    <recommendedName>
        <fullName evidence="3">Ubiquitin-like protease family profile domain-containing protein</fullName>
    </recommendedName>
</protein>